<name>T1ZBH2_STRIT</name>
<dbReference type="Proteomes" id="UP000016233">
    <property type="component" value="Chromosome"/>
</dbReference>
<dbReference type="RefSeq" id="WP_021002363.1">
    <property type="nucleotide sequence ID" value="NC_022246.1"/>
</dbReference>
<dbReference type="HOGENOM" id="CLU_1824256_0_0_9"/>
<gene>
    <name evidence="1" type="ORF">SIR_0197</name>
</gene>
<dbReference type="KEGG" id="sib:SIR_0197"/>
<evidence type="ECO:0000313" key="1">
    <source>
        <dbReference type="EMBL" id="AGU75589.1"/>
    </source>
</evidence>
<dbReference type="AlphaFoldDB" id="T1ZBH2"/>
<accession>T1ZBH2</accession>
<sequence length="141" mass="16565">MSETYLPVKESLGYKNVKTALLNIFQMNLDDLFILENSYEGFNFSITYRGYDVEMGIPDAQKNTQFQFGEGGIFKILLDDPNYPENSILEKIFLEFLIDNQSIREKIEYTFGKNEKDIEYALQVLKGYLDKKYEEEHDLVK</sequence>
<dbReference type="PATRIC" id="fig|862967.3.peg.181"/>
<proteinExistence type="predicted"/>
<organism evidence="1 2">
    <name type="scientific">Streptococcus intermedius B196</name>
    <dbReference type="NCBI Taxonomy" id="862967"/>
    <lineage>
        <taxon>Bacteria</taxon>
        <taxon>Bacillati</taxon>
        <taxon>Bacillota</taxon>
        <taxon>Bacilli</taxon>
        <taxon>Lactobacillales</taxon>
        <taxon>Streptococcaceae</taxon>
        <taxon>Streptococcus</taxon>
        <taxon>Streptococcus anginosus group</taxon>
    </lineage>
</organism>
<evidence type="ECO:0000313" key="2">
    <source>
        <dbReference type="Proteomes" id="UP000016233"/>
    </source>
</evidence>
<keyword evidence="2" id="KW-1185">Reference proteome</keyword>
<dbReference type="OrthoDB" id="2224469at2"/>
<dbReference type="EMBL" id="CP003857">
    <property type="protein sequence ID" value="AGU75589.1"/>
    <property type="molecule type" value="Genomic_DNA"/>
</dbReference>
<protein>
    <submittedName>
        <fullName evidence="1">Uncharacterized protein</fullName>
    </submittedName>
</protein>
<reference evidence="1 2" key="1">
    <citation type="journal article" date="2013" name="BMC Genomics">
        <title>Phylogenetic relationship and virulence inference of Streptococcus Anginosus Group: curated annotation and whole-genome comparative analysis support distinct species designation.</title>
        <authorList>
            <person name="Olson A.B."/>
            <person name="Kent H."/>
            <person name="Sibley C.D."/>
            <person name="Grinwis M.E."/>
            <person name="Mabon P."/>
            <person name="Ouellette C."/>
            <person name="Tyson S."/>
            <person name="Graham M."/>
            <person name="Tyler S.D."/>
            <person name="Van Domselaar G."/>
            <person name="Surette M.G."/>
            <person name="Corbett C.R."/>
        </authorList>
    </citation>
    <scope>NUCLEOTIDE SEQUENCE [LARGE SCALE GENOMIC DNA]</scope>
    <source>
        <strain evidence="1 2">B196</strain>
    </source>
</reference>